<dbReference type="Proteomes" id="UP000751190">
    <property type="component" value="Unassembled WGS sequence"/>
</dbReference>
<dbReference type="Pfam" id="PF13621">
    <property type="entry name" value="Cupin_8"/>
    <property type="match status" value="1"/>
</dbReference>
<dbReference type="SUPFAM" id="SSF81383">
    <property type="entry name" value="F-box domain"/>
    <property type="match status" value="1"/>
</dbReference>
<comment type="caution">
    <text evidence="3">The sequence shown here is derived from an EMBL/GenBank/DDBJ whole genome shotgun (WGS) entry which is preliminary data.</text>
</comment>
<dbReference type="EMBL" id="JAGTXO010000015">
    <property type="protein sequence ID" value="KAG8463804.1"/>
    <property type="molecule type" value="Genomic_DNA"/>
</dbReference>
<evidence type="ECO:0000313" key="3">
    <source>
        <dbReference type="EMBL" id="KAG8463804.1"/>
    </source>
</evidence>
<dbReference type="Pfam" id="PF12937">
    <property type="entry name" value="F-box-like"/>
    <property type="match status" value="1"/>
</dbReference>
<evidence type="ECO:0000259" key="1">
    <source>
        <dbReference type="PROSITE" id="PS50181"/>
    </source>
</evidence>
<dbReference type="InterPro" id="IPR036047">
    <property type="entry name" value="F-box-like_dom_sf"/>
</dbReference>
<feature type="domain" description="JmjC" evidence="2">
    <location>
        <begin position="239"/>
        <end position="401"/>
    </location>
</feature>
<reference evidence="3" key="1">
    <citation type="submission" date="2021-05" db="EMBL/GenBank/DDBJ databases">
        <title>The genome of the haptophyte Pavlova lutheri (Diacronema luteri, Pavlovales) - a model for lipid biosynthesis in eukaryotic algae.</title>
        <authorList>
            <person name="Hulatt C.J."/>
            <person name="Posewitz M.C."/>
        </authorList>
    </citation>
    <scope>NUCLEOTIDE SEQUENCE</scope>
    <source>
        <strain evidence="3">NIVA-4/92</strain>
    </source>
</reference>
<dbReference type="GO" id="GO:0000987">
    <property type="term" value="F:cis-regulatory region sequence-specific DNA binding"/>
    <property type="evidence" value="ECO:0007669"/>
    <property type="project" value="TreeGrafter"/>
</dbReference>
<evidence type="ECO:0000313" key="4">
    <source>
        <dbReference type="Proteomes" id="UP000751190"/>
    </source>
</evidence>
<dbReference type="PANTHER" id="PTHR12480:SF21">
    <property type="entry name" value="JMJC DOMAIN-CONTAINING PROTEIN 8"/>
    <property type="match status" value="1"/>
</dbReference>
<dbReference type="Gene3D" id="2.60.120.650">
    <property type="entry name" value="Cupin"/>
    <property type="match status" value="1"/>
</dbReference>
<keyword evidence="4" id="KW-1185">Reference proteome</keyword>
<organism evidence="3 4">
    <name type="scientific">Diacronema lutheri</name>
    <name type="common">Unicellular marine alga</name>
    <name type="synonym">Monochrysis lutheri</name>
    <dbReference type="NCBI Taxonomy" id="2081491"/>
    <lineage>
        <taxon>Eukaryota</taxon>
        <taxon>Haptista</taxon>
        <taxon>Haptophyta</taxon>
        <taxon>Pavlovophyceae</taxon>
        <taxon>Pavlovales</taxon>
        <taxon>Pavlovaceae</taxon>
        <taxon>Diacronema</taxon>
    </lineage>
</organism>
<proteinExistence type="predicted"/>
<dbReference type="SUPFAM" id="SSF51197">
    <property type="entry name" value="Clavaminate synthase-like"/>
    <property type="match status" value="1"/>
</dbReference>
<dbReference type="SMART" id="SM00558">
    <property type="entry name" value="JmjC"/>
    <property type="match status" value="1"/>
</dbReference>
<dbReference type="GO" id="GO:0005634">
    <property type="term" value="C:nucleus"/>
    <property type="evidence" value="ECO:0007669"/>
    <property type="project" value="TreeGrafter"/>
</dbReference>
<dbReference type="PANTHER" id="PTHR12480">
    <property type="entry name" value="ARGININE DEMETHYLASE AND LYSYL-HYDROXYLASE JMJD"/>
    <property type="match status" value="1"/>
</dbReference>
<gene>
    <name evidence="3" type="ORF">KFE25_004077</name>
</gene>
<dbReference type="InterPro" id="IPR003347">
    <property type="entry name" value="JmjC_dom"/>
</dbReference>
<sequence>MAGHPHGVLPEGQRLVDGHGRNLRDGLGPLLGALTDELLVRTLALLEPRELGALARVCRALHVFAHADDLWKPHVLEAVGGAFAYEHSWRSTYVCVVLRRPAPGAAAAARSRHWASLGSALYSDLLFAPWRCATQPPPDWWLRTPAGCTTIERVDGAVLTPERFATEYDVPGRPVVLAGLASGWPAVRSWACAQLLGRFGERSFAVGEMQMRLCDFVTYVQRSTDDPPLYLFDKNFGASAPELCAEYDQSPRPFPADLLALLGTHRPDWRWLIIGGARSGSTWHVDPNRTSAWNACVCGSKAWLLTPPHAPPPGVSASADGATIACPVSVVEWMSGYLAQARRELGTNLHEAHVGAGDVLFVPRGWWHCVLNLEAGTVAVTHNFASEANLAEVLAYADPADTARGCAEDLVSGVPRAERAALRGRLIRALREHRPDALVRATRPEAVAAARLAIDAGLGRTRRSPAARPHTASLWAQLTRADGCSRVGSTSSASACGASVGAEPACARGVEAASRSAPGGEPTTTFQFHFM</sequence>
<dbReference type="Gene3D" id="1.20.1280.50">
    <property type="match status" value="1"/>
</dbReference>
<dbReference type="InterPro" id="IPR001810">
    <property type="entry name" value="F-box_dom"/>
</dbReference>
<dbReference type="OMA" id="APSHSHW"/>
<name>A0A8J5XNK2_DIALT</name>
<dbReference type="InterPro" id="IPR041667">
    <property type="entry name" value="Cupin_8"/>
</dbReference>
<evidence type="ECO:0008006" key="5">
    <source>
        <dbReference type="Google" id="ProtNLM"/>
    </source>
</evidence>
<evidence type="ECO:0000259" key="2">
    <source>
        <dbReference type="PROSITE" id="PS51184"/>
    </source>
</evidence>
<dbReference type="OrthoDB" id="424465at2759"/>
<feature type="domain" description="F-box" evidence="1">
    <location>
        <begin position="28"/>
        <end position="74"/>
    </location>
</feature>
<dbReference type="PROSITE" id="PS50181">
    <property type="entry name" value="FBOX"/>
    <property type="match status" value="1"/>
</dbReference>
<dbReference type="InterPro" id="IPR050910">
    <property type="entry name" value="JMJD6_ArgDemeth/LysHydrox"/>
</dbReference>
<protein>
    <recommendedName>
        <fullName evidence="5">JmjC domain-containing protein</fullName>
    </recommendedName>
</protein>
<dbReference type="PROSITE" id="PS51184">
    <property type="entry name" value="JMJC"/>
    <property type="match status" value="1"/>
</dbReference>
<dbReference type="AlphaFoldDB" id="A0A8J5XNK2"/>
<accession>A0A8J5XNK2</accession>